<sequence>MSLLSTKRHSSIITSRLRQPNDRTQLVETVTANQQQQQQQQHQQQTTNRIQSSTSHLRRRSEAQVILSHPIISRSIQDLHNQPNGNTHPQTRNSQHPKPPSARSSAIPTSTILIPNKSHRTSTVTIKHGLPSPPTTIGSENGSIPGPKPTTNSETHLAPNRFGSVNGSHSGRRVAATPAGSLANQSTINSTFPRPTRATQYSRTPTISVPTPPSSSFTAHKPIEPPNRTTHTRVSQHSSISSTRNMKPSKRDSLPAHTTDFNPIDPSHPRPPPTSASLASKLNQSNIRQSPTISRAHQRLAPISRRSSTADGRMSSHSTYSEFTTSSNHPHSVPQDTPTELSTSLLSNATVKPHRTPSESSSTDLRASKFKLKDRSKDPSVPALNEESCGLPRSKRLIGMKERNERIFASINASLNSPPRTHPPEPSLPPPPPSTSSGSSNSSSSSLPPSSPKRSSGNLRVPGSHDIRSGLIPFAKGCSPSPRKITTHGSQSQASNGRIDNLPTKSIDPEPEGIDDDEKYGSVRHKRPERSRLVKRTSPAGNPEVDSMSPPHSERTKTSHRADQGRRQIDARTEQYLREATDPPISDDIAQSHRNSRTWSESISMHTSSSDTIGGRDSRTATRSASKSSAVDSQTNSSRHPRTSRYWEDEQNDSDDHDEGEDETMTTPVKGRRSESFQKTLRNASSVTEMLNSRGSHVEAAPVSRTAKGPVGHRRRSSSSKGEGTSQLNGLSLEDSPPRLSKTLNQSPQSNRSISRRQRPGLPDHFVQPHHSERAGSERIHSLAEIRRLEPQSSLSPRSNRTRPSTGLRPQQTSDSRSHRHSDTFAIVPDRLNGVESALSRYDGHHIHSSGTRHQSIRNKHASWSGLDDVGGDLIRSQSVLGGVYDPHTVERRGTPNRHRTAFPSPISRRTIVYHHNGVDDDDDAQTSTTTYTNTQSMPRKADSAGSRSRTSEWALEDHQDSNPRSVRASSRLGGNSLILSPSRSRLIGERDRTLRGNGGAAVPQPKPFAQLLRNTYQDKNSPSHNADNRSSSSGASSKLLQSQRALVHRQLSSAKLNDSLNRSTRPPTRATSSTAGGLTALLSPTPTVDHHRLLISAYEALDHTPDDCSPETNELNSALNGLLSSVVKNSCKIDATLAELNESSVNHQVEMELVDDYIDGQADENDTYSKREPPSGQVTKQKYRMMKDNLAHMSKVQGQLVRSSNDQIRDLTEVLICLSKLQRSQKEHSGARQQQPSRASVIDDSRDSYAYGEAQHGEIFRSGSRASKKYSHSHSPSKLRHIVDLSPLSVISSNDESPLSKAKPNGANEPSRHSVNNHSGRAVKSPNGFGPQHQRASTISFTHNRELSFDGVNYQQVRAKNRMSAMSSASICRMGESFYQASNGSASQSRRKGSHPDIDEFGLYRKASEHTLRSPAEPKDHHPRPESAWSRAETTAGHTIRGSQSSMIFPKTPPRLPTSSISQTTAHSNVSPTNPVRHFVDNQTPHSEMNSKHPIRPQSSMSKILHRANSVLSRVEHYPAVSTLPSGRKQTQEAWDKCSREPSIDDTRPPSRHPPEPPHSHSRSRQPSQPAERTHELQSESSQRQAGHRRAGPPSRSSTMATTALERLSRIGNRSRVEQYHDEQEDVDQLHGLRRSSTSSYLASSGPECDDELDQHQHRPFNPSSSSASSSSAAFNSNHHHHQHHHHHSNQKYQTHHNLNQSTTDHHSNNSTSMTTTNTNTTSNSNSSTGLSNHLGSASNHRRRKGSIQSLFNGLKRSSTTTFVKK</sequence>
<feature type="compositionally biased region" description="Low complexity" evidence="1">
    <location>
        <begin position="204"/>
        <end position="218"/>
    </location>
</feature>
<feature type="compositionally biased region" description="Low complexity" evidence="1">
    <location>
        <begin position="34"/>
        <end position="45"/>
    </location>
</feature>
<feature type="compositionally biased region" description="Polar residues" evidence="1">
    <location>
        <begin position="182"/>
        <end position="203"/>
    </location>
</feature>
<feature type="compositionally biased region" description="Low complexity" evidence="1">
    <location>
        <begin position="1637"/>
        <end position="1646"/>
    </location>
</feature>
<feature type="compositionally biased region" description="Polar residues" evidence="1">
    <location>
        <begin position="77"/>
        <end position="113"/>
    </location>
</feature>
<feature type="compositionally biased region" description="Polar residues" evidence="1">
    <location>
        <begin position="227"/>
        <end position="246"/>
    </location>
</feature>
<feature type="compositionally biased region" description="Polar residues" evidence="1">
    <location>
        <begin position="1018"/>
        <end position="1030"/>
    </location>
</feature>
<feature type="compositionally biased region" description="Pro residues" evidence="1">
    <location>
        <begin position="420"/>
        <end position="434"/>
    </location>
</feature>
<feature type="compositionally biased region" description="Polar residues" evidence="1">
    <location>
        <begin position="1692"/>
        <end position="1702"/>
    </location>
</feature>
<feature type="compositionally biased region" description="Acidic residues" evidence="1">
    <location>
        <begin position="649"/>
        <end position="664"/>
    </location>
</feature>
<feature type="compositionally biased region" description="Low complexity" evidence="1">
    <location>
        <begin position="1031"/>
        <end position="1044"/>
    </location>
</feature>
<feature type="compositionally biased region" description="Polar residues" evidence="1">
    <location>
        <begin position="791"/>
        <end position="815"/>
    </location>
</feature>
<evidence type="ECO:0000313" key="2">
    <source>
        <dbReference type="EMBL" id="KAA1097889.1"/>
    </source>
</evidence>
<accession>A0A5B0PDH3</accession>
<dbReference type="EMBL" id="VDEP01000270">
    <property type="protein sequence ID" value="KAA1117151.1"/>
    <property type="molecule type" value="Genomic_DNA"/>
</dbReference>
<name>A0A5B0PDH3_PUCGR</name>
<feature type="region of interest" description="Disordered" evidence="1">
    <location>
        <begin position="412"/>
        <end position="824"/>
    </location>
</feature>
<feature type="compositionally biased region" description="Basic residues" evidence="1">
    <location>
        <begin position="1679"/>
        <end position="1691"/>
    </location>
</feature>
<feature type="compositionally biased region" description="Basic and acidic residues" evidence="1">
    <location>
        <begin position="1410"/>
        <end position="1426"/>
    </location>
</feature>
<feature type="compositionally biased region" description="Polar residues" evidence="1">
    <location>
        <begin position="46"/>
        <end position="55"/>
    </location>
</feature>
<comment type="caution">
    <text evidence="2">The sequence shown here is derived from an EMBL/GenBank/DDBJ whole genome shotgun (WGS) entry which is preliminary data.</text>
</comment>
<feature type="compositionally biased region" description="Polar residues" evidence="1">
    <location>
        <begin position="1433"/>
        <end position="1448"/>
    </location>
</feature>
<feature type="compositionally biased region" description="Low complexity" evidence="1">
    <location>
        <begin position="926"/>
        <end position="935"/>
    </location>
</feature>
<feature type="region of interest" description="Disordered" evidence="1">
    <location>
        <begin position="917"/>
        <end position="985"/>
    </location>
</feature>
<feature type="region of interest" description="Disordered" evidence="1">
    <location>
        <begin position="1294"/>
        <end position="1336"/>
    </location>
</feature>
<feature type="compositionally biased region" description="Low complexity" evidence="1">
    <location>
        <begin position="1665"/>
        <end position="1678"/>
    </location>
</feature>
<evidence type="ECO:0000256" key="1">
    <source>
        <dbReference type="SAM" id="MobiDB-lite"/>
    </source>
</evidence>
<dbReference type="OrthoDB" id="2507024at2759"/>
<feature type="compositionally biased region" description="Polar residues" evidence="1">
    <location>
        <begin position="677"/>
        <end position="695"/>
    </location>
</feature>
<feature type="compositionally biased region" description="Polar residues" evidence="1">
    <location>
        <begin position="597"/>
        <end position="612"/>
    </location>
</feature>
<feature type="compositionally biased region" description="Polar residues" evidence="1">
    <location>
        <begin position="11"/>
        <end position="33"/>
    </location>
</feature>
<feature type="compositionally biased region" description="Low complexity" evidence="1">
    <location>
        <begin position="1710"/>
        <end position="1738"/>
    </location>
</feature>
<feature type="compositionally biased region" description="Basic residues" evidence="1">
    <location>
        <begin position="1"/>
        <end position="10"/>
    </location>
</feature>
<feature type="compositionally biased region" description="Low complexity" evidence="1">
    <location>
        <begin position="621"/>
        <end position="630"/>
    </location>
</feature>
<feature type="region of interest" description="Disordered" evidence="1">
    <location>
        <begin position="1410"/>
        <end position="1502"/>
    </location>
</feature>
<feature type="compositionally biased region" description="Polar residues" evidence="1">
    <location>
        <begin position="719"/>
        <end position="730"/>
    </location>
</feature>
<evidence type="ECO:0000313" key="5">
    <source>
        <dbReference type="Proteomes" id="UP000325313"/>
    </source>
</evidence>
<feature type="compositionally biased region" description="Polar residues" evidence="1">
    <location>
        <begin position="742"/>
        <end position="753"/>
    </location>
</feature>
<evidence type="ECO:0000313" key="4">
    <source>
        <dbReference type="Proteomes" id="UP000324748"/>
    </source>
</evidence>
<feature type="compositionally biased region" description="Polar residues" evidence="1">
    <location>
        <begin position="275"/>
        <end position="295"/>
    </location>
</feature>
<feature type="compositionally biased region" description="Basic and acidic residues" evidence="1">
    <location>
        <begin position="770"/>
        <end position="790"/>
    </location>
</feature>
<feature type="compositionally biased region" description="Low complexity" evidence="1">
    <location>
        <begin position="1063"/>
        <end position="1076"/>
    </location>
</feature>
<feature type="compositionally biased region" description="Polar residues" evidence="1">
    <location>
        <begin position="1458"/>
        <end position="1475"/>
    </location>
</feature>
<evidence type="ECO:0000313" key="3">
    <source>
        <dbReference type="EMBL" id="KAA1117151.1"/>
    </source>
</evidence>
<feature type="region of interest" description="Disordered" evidence="1">
    <location>
        <begin position="1225"/>
        <end position="1247"/>
    </location>
</feature>
<dbReference type="Proteomes" id="UP000324748">
    <property type="component" value="Unassembled WGS sequence"/>
</dbReference>
<feature type="region of interest" description="Disordered" evidence="1">
    <location>
        <begin position="1523"/>
        <end position="1767"/>
    </location>
</feature>
<organism evidence="2 4">
    <name type="scientific">Puccinia graminis f. sp. tritici</name>
    <dbReference type="NCBI Taxonomy" id="56615"/>
    <lineage>
        <taxon>Eukaryota</taxon>
        <taxon>Fungi</taxon>
        <taxon>Dikarya</taxon>
        <taxon>Basidiomycota</taxon>
        <taxon>Pucciniomycotina</taxon>
        <taxon>Pucciniomycetes</taxon>
        <taxon>Pucciniales</taxon>
        <taxon>Pucciniaceae</taxon>
        <taxon>Puccinia</taxon>
    </lineage>
</organism>
<dbReference type="EMBL" id="VSWC01000066">
    <property type="protein sequence ID" value="KAA1097889.1"/>
    <property type="molecule type" value="Genomic_DNA"/>
</dbReference>
<feature type="region of interest" description="Disordered" evidence="1">
    <location>
        <begin position="1"/>
        <end position="62"/>
    </location>
</feature>
<feature type="compositionally biased region" description="Basic residues" evidence="1">
    <location>
        <begin position="522"/>
        <end position="535"/>
    </location>
</feature>
<gene>
    <name evidence="2" type="ORF">PGT21_023049</name>
    <name evidence="3" type="ORF">PGTUg99_036436</name>
</gene>
<feature type="compositionally biased region" description="Basic and acidic residues" evidence="1">
    <location>
        <begin position="1531"/>
        <end position="1560"/>
    </location>
</feature>
<proteinExistence type="predicted"/>
<feature type="compositionally biased region" description="Basic and acidic residues" evidence="1">
    <location>
        <begin position="552"/>
        <end position="581"/>
    </location>
</feature>
<feature type="compositionally biased region" description="Acidic residues" evidence="1">
    <location>
        <begin position="509"/>
        <end position="518"/>
    </location>
</feature>
<feature type="region of interest" description="Disordered" evidence="1">
    <location>
        <begin position="77"/>
        <end position="388"/>
    </location>
</feature>
<feature type="compositionally biased region" description="Polar residues" evidence="1">
    <location>
        <begin position="487"/>
        <end position="498"/>
    </location>
</feature>
<feature type="region of interest" description="Disordered" evidence="1">
    <location>
        <begin position="1018"/>
        <end position="1084"/>
    </location>
</feature>
<feature type="compositionally biased region" description="Polar residues" evidence="1">
    <location>
        <begin position="1051"/>
        <end position="1062"/>
    </location>
</feature>
<dbReference type="Proteomes" id="UP000325313">
    <property type="component" value="Unassembled WGS sequence"/>
</dbReference>
<reference evidence="4 5" key="1">
    <citation type="submission" date="2019-05" db="EMBL/GenBank/DDBJ databases">
        <title>Emergence of the Ug99 lineage of the wheat stem rust pathogen through somatic hybridization.</title>
        <authorList>
            <person name="Li F."/>
            <person name="Upadhyaya N.M."/>
            <person name="Sperschneider J."/>
            <person name="Matny O."/>
            <person name="Nguyen-Phuc H."/>
            <person name="Mago R."/>
            <person name="Raley C."/>
            <person name="Miller M.E."/>
            <person name="Silverstein K.A.T."/>
            <person name="Henningsen E."/>
            <person name="Hirsch C.D."/>
            <person name="Visser B."/>
            <person name="Pretorius Z.A."/>
            <person name="Steffenson B.J."/>
            <person name="Schwessinger B."/>
            <person name="Dodds P.N."/>
            <person name="Figueroa M."/>
        </authorList>
    </citation>
    <scope>NUCLEOTIDE SEQUENCE [LARGE SCALE GENOMIC DNA]</scope>
    <source>
        <strain evidence="2">21-0</strain>
        <strain evidence="3 5">Ug99</strain>
    </source>
</reference>
<keyword evidence="4" id="KW-1185">Reference proteome</keyword>
<feature type="compositionally biased region" description="Polar residues" evidence="1">
    <location>
        <begin position="305"/>
        <end position="350"/>
    </location>
</feature>
<feature type="compositionally biased region" description="Polar residues" evidence="1">
    <location>
        <begin position="1748"/>
        <end position="1767"/>
    </location>
</feature>
<protein>
    <submittedName>
        <fullName evidence="2">Uncharacterized protein</fullName>
    </submittedName>
</protein>
<feature type="compositionally biased region" description="Low complexity" evidence="1">
    <location>
        <begin position="435"/>
        <end position="456"/>
    </location>
</feature>